<dbReference type="Gene3D" id="2.30.30.240">
    <property type="entry name" value="PRC-barrel domain"/>
    <property type="match status" value="1"/>
</dbReference>
<dbReference type="EMBL" id="FNAY01000001">
    <property type="protein sequence ID" value="SDE43559.1"/>
    <property type="molecule type" value="Genomic_DNA"/>
</dbReference>
<reference evidence="2 3" key="1">
    <citation type="submission" date="2016-10" db="EMBL/GenBank/DDBJ databases">
        <authorList>
            <person name="de Groot N.N."/>
        </authorList>
    </citation>
    <scope>NUCLEOTIDE SEQUENCE [LARGE SCALE GENOMIC DNA]</scope>
    <source>
        <strain evidence="3">DSM 938 / 37b4</strain>
    </source>
</reference>
<dbReference type="SUPFAM" id="SSF50346">
    <property type="entry name" value="PRC-barrel domain"/>
    <property type="match status" value="1"/>
</dbReference>
<feature type="domain" description="PRC-barrel" evidence="1">
    <location>
        <begin position="46"/>
        <end position="97"/>
    </location>
</feature>
<organism evidence="2 3">
    <name type="scientific">Rhodobacter capsulatus</name>
    <name type="common">Rhodopseudomonas capsulata</name>
    <dbReference type="NCBI Taxonomy" id="1061"/>
    <lineage>
        <taxon>Bacteria</taxon>
        <taxon>Pseudomonadati</taxon>
        <taxon>Pseudomonadota</taxon>
        <taxon>Alphaproteobacteria</taxon>
        <taxon>Rhodobacterales</taxon>
        <taxon>Rhodobacter group</taxon>
        <taxon>Rhodobacter</taxon>
    </lineage>
</organism>
<evidence type="ECO:0000313" key="2">
    <source>
        <dbReference type="EMBL" id="SDE43559.1"/>
    </source>
</evidence>
<dbReference type="InterPro" id="IPR011033">
    <property type="entry name" value="PRC_barrel-like_sf"/>
</dbReference>
<dbReference type="PANTHER" id="PTHR36505:SF1">
    <property type="entry name" value="BLR1072 PROTEIN"/>
    <property type="match status" value="1"/>
</dbReference>
<dbReference type="InterPro" id="IPR027275">
    <property type="entry name" value="PRC-brl_dom"/>
</dbReference>
<protein>
    <submittedName>
        <fullName evidence="2">PRC-barrel domain-containing protein</fullName>
    </submittedName>
</protein>
<gene>
    <name evidence="2" type="ORF">SAMN04244550_00399</name>
</gene>
<evidence type="ECO:0000313" key="3">
    <source>
        <dbReference type="Proteomes" id="UP000183812"/>
    </source>
</evidence>
<name>A0A0Q0QMV8_RHOCA</name>
<sequence length="131" mass="13522">MTYRAILLTTAVLATGLAGGLPARAETPMPTTVTLTEVDPTVLATGYRASEILKADVYNDAGEKVGTLEDMIVTTSGTVPYAVVSVGGFLGMNAHHVVVAGSALQLMGKKLTLHGATKESLKALPNFTFGS</sequence>
<evidence type="ECO:0000259" key="1">
    <source>
        <dbReference type="Pfam" id="PF05239"/>
    </source>
</evidence>
<dbReference type="Proteomes" id="UP000183812">
    <property type="component" value="Unassembled WGS sequence"/>
</dbReference>
<dbReference type="RefSeq" id="WP_055212749.1">
    <property type="nucleotide sequence ID" value="NZ_CP061202.1"/>
</dbReference>
<dbReference type="Pfam" id="PF05239">
    <property type="entry name" value="PRC"/>
    <property type="match status" value="1"/>
</dbReference>
<accession>A0A0Q0QMV8</accession>
<dbReference type="AlphaFoldDB" id="A0A0Q0QMV8"/>
<proteinExistence type="predicted"/>
<dbReference type="PANTHER" id="PTHR36505">
    <property type="entry name" value="BLR1072 PROTEIN"/>
    <property type="match status" value="1"/>
</dbReference>